<proteinExistence type="inferred from homology"/>
<feature type="domain" description="Clathrin/coatomer adaptor adaptin-like N-terminal" evidence="7">
    <location>
        <begin position="79"/>
        <end position="579"/>
    </location>
</feature>
<evidence type="ECO:0000256" key="2">
    <source>
        <dbReference type="ARBA" id="ARBA00006613"/>
    </source>
</evidence>
<reference evidence="8 9" key="1">
    <citation type="submission" date="2022-12" db="EMBL/GenBank/DDBJ databases">
        <title>Chromosome-level genome of Tegillarca granosa.</title>
        <authorList>
            <person name="Kim J."/>
        </authorList>
    </citation>
    <scope>NUCLEOTIDE SEQUENCE [LARGE SCALE GENOMIC DNA]</scope>
    <source>
        <strain evidence="8">Teg-2019</strain>
        <tissue evidence="8">Adductor muscle</tissue>
    </source>
</reference>
<keyword evidence="3 6" id="KW-0813">Transport</keyword>
<keyword evidence="5 6" id="KW-0472">Membrane</keyword>
<evidence type="ECO:0000313" key="8">
    <source>
        <dbReference type="EMBL" id="KAJ8314786.1"/>
    </source>
</evidence>
<dbReference type="InterPro" id="IPR016024">
    <property type="entry name" value="ARM-type_fold"/>
</dbReference>
<keyword evidence="4 6" id="KW-0653">Protein transport</keyword>
<dbReference type="InterPro" id="IPR002553">
    <property type="entry name" value="Clathrin/coatomer_adapt-like_N"/>
</dbReference>
<dbReference type="Proteomes" id="UP001217089">
    <property type="component" value="Unassembled WGS sequence"/>
</dbReference>
<dbReference type="InterPro" id="IPR026739">
    <property type="entry name" value="AP_beta"/>
</dbReference>
<evidence type="ECO:0000256" key="5">
    <source>
        <dbReference type="ARBA" id="ARBA00023136"/>
    </source>
</evidence>
<dbReference type="PANTHER" id="PTHR11134">
    <property type="entry name" value="ADAPTOR COMPLEX SUBUNIT BETA FAMILY MEMBER"/>
    <property type="match status" value="1"/>
</dbReference>
<evidence type="ECO:0000256" key="6">
    <source>
        <dbReference type="PIRNR" id="PIRNR002291"/>
    </source>
</evidence>
<organism evidence="8 9">
    <name type="scientific">Tegillarca granosa</name>
    <name type="common">Malaysian cockle</name>
    <name type="synonym">Anadara granosa</name>
    <dbReference type="NCBI Taxonomy" id="220873"/>
    <lineage>
        <taxon>Eukaryota</taxon>
        <taxon>Metazoa</taxon>
        <taxon>Spiralia</taxon>
        <taxon>Lophotrochozoa</taxon>
        <taxon>Mollusca</taxon>
        <taxon>Bivalvia</taxon>
        <taxon>Autobranchia</taxon>
        <taxon>Pteriomorphia</taxon>
        <taxon>Arcoida</taxon>
        <taxon>Arcoidea</taxon>
        <taxon>Arcidae</taxon>
        <taxon>Tegillarca</taxon>
    </lineage>
</organism>
<dbReference type="PIRSF" id="PIRSF002291">
    <property type="entry name" value="AP_complex_beta"/>
    <property type="match status" value="1"/>
</dbReference>
<dbReference type="Pfam" id="PF01602">
    <property type="entry name" value="Adaptin_N"/>
    <property type="match status" value="1"/>
</dbReference>
<accession>A0ABQ9FEZ9</accession>
<dbReference type="InterPro" id="IPR016342">
    <property type="entry name" value="AP_complex_bsu_1_2_4"/>
</dbReference>
<name>A0ABQ9FEZ9_TEGGR</name>
<dbReference type="Gene3D" id="1.25.10.10">
    <property type="entry name" value="Leucine-rich Repeat Variant"/>
    <property type="match status" value="1"/>
</dbReference>
<evidence type="ECO:0000313" key="9">
    <source>
        <dbReference type="Proteomes" id="UP001217089"/>
    </source>
</evidence>
<protein>
    <recommendedName>
        <fullName evidence="6">AP complex subunit beta</fullName>
    </recommendedName>
</protein>
<comment type="subcellular location">
    <subcellularLocation>
        <location evidence="1">Endomembrane system</location>
    </subcellularLocation>
</comment>
<keyword evidence="9" id="KW-1185">Reference proteome</keyword>
<dbReference type="EMBL" id="JARBDR010000337">
    <property type="protein sequence ID" value="KAJ8314786.1"/>
    <property type="molecule type" value="Genomic_DNA"/>
</dbReference>
<evidence type="ECO:0000259" key="7">
    <source>
        <dbReference type="Pfam" id="PF01602"/>
    </source>
</evidence>
<comment type="similarity">
    <text evidence="2 6">Belongs to the adaptor complexes large subunit family.</text>
</comment>
<dbReference type="InterPro" id="IPR011989">
    <property type="entry name" value="ARM-like"/>
</dbReference>
<evidence type="ECO:0000256" key="3">
    <source>
        <dbReference type="ARBA" id="ARBA00022448"/>
    </source>
</evidence>
<evidence type="ECO:0000256" key="1">
    <source>
        <dbReference type="ARBA" id="ARBA00004308"/>
    </source>
</evidence>
<comment type="caution">
    <text evidence="8">The sequence shown here is derived from an EMBL/GenBank/DDBJ whole genome shotgun (WGS) entry which is preliminary data.</text>
</comment>
<sequence length="593" mass="66845">MSLDRITMNKPGSEQIQAQSVVQRSQSTVTAKLKPKWHLLTNEVIKDKLAALLLCIGTMEHFDAVSLANQLRNLSVTSDVYMSRAVLAKLLSFEAGGANLTELFPFILKLLSHPDMVVKKTVYTFLTLYASSNPDVSILAVNTLVQECSNSNPMIRGLAVKTLCSLNHNSFIEFGLRCVLSSIKDSSAYVRRVAVMSCSKINELAPDMFKESGLIDQLYGMLRDSDPVVIVNAVMSLEEILESEGGMVVNKNIARHLLNKLEHFTSWGQSYILKILKRYKPKNEDELFDILNVLDTYLVSGSAEVSCIAVELFLELVGDYQHLRVEIFKRTTKNFVSLISSGNWEQAFIILEQLEDYLEEIKESLVEYFKMFFCKYKEPSYLKVKKIIFLHHLVNSENVSDILNELHSHISDSCKNVSFCSLAAIGKILESDPSVLDACFEKFKELLNSDNELILSNTLQVLQKVNLKSMKNMEDLIKIIITKFNLLNDESGKCSLLSLLGIYGGSNPDCPYLLEEIIDNITEEKSVIVKMQLLACTMVMFFNFPAVCQGMLGQLLEHCMLDDNKCLNDQAKFYYDLLNGDLKIAELVVKESL</sequence>
<gene>
    <name evidence="8" type="ORF">KUTeg_006936</name>
</gene>
<evidence type="ECO:0000256" key="4">
    <source>
        <dbReference type="ARBA" id="ARBA00022927"/>
    </source>
</evidence>
<dbReference type="SUPFAM" id="SSF48371">
    <property type="entry name" value="ARM repeat"/>
    <property type="match status" value="1"/>
</dbReference>